<dbReference type="Proteomes" id="UP001551011">
    <property type="component" value="Unassembled WGS sequence"/>
</dbReference>
<sequence>MDTPTHWTARHFSQANPVGPGCDSVPALLRRLADAIEALGPAAIQDVVISSETTEHGPWWSGTVYFHLPEDGE</sequence>
<protein>
    <submittedName>
        <fullName evidence="1">Uncharacterized protein</fullName>
    </submittedName>
</protein>
<comment type="caution">
    <text evidence="1">The sequence shown here is derived from an EMBL/GenBank/DDBJ whole genome shotgun (WGS) entry which is preliminary data.</text>
</comment>
<organism evidence="1 2">
    <name type="scientific">Streptomyces flaveolus</name>
    <dbReference type="NCBI Taxonomy" id="67297"/>
    <lineage>
        <taxon>Bacteria</taxon>
        <taxon>Bacillati</taxon>
        <taxon>Actinomycetota</taxon>
        <taxon>Actinomycetes</taxon>
        <taxon>Kitasatosporales</taxon>
        <taxon>Streptomycetaceae</taxon>
        <taxon>Streptomyces</taxon>
    </lineage>
</organism>
<proteinExistence type="predicted"/>
<gene>
    <name evidence="1" type="ORF">AB0H04_42090</name>
</gene>
<reference evidence="1 2" key="1">
    <citation type="submission" date="2024-06" db="EMBL/GenBank/DDBJ databases">
        <title>The Natural Products Discovery Center: Release of the First 8490 Sequenced Strains for Exploring Actinobacteria Biosynthetic Diversity.</title>
        <authorList>
            <person name="Kalkreuter E."/>
            <person name="Kautsar S.A."/>
            <person name="Yang D."/>
            <person name="Bader C.D."/>
            <person name="Teijaro C.N."/>
            <person name="Fluegel L."/>
            <person name="Davis C.M."/>
            <person name="Simpson J.R."/>
            <person name="Lauterbach L."/>
            <person name="Steele A.D."/>
            <person name="Gui C."/>
            <person name="Meng S."/>
            <person name="Li G."/>
            <person name="Viehrig K."/>
            <person name="Ye F."/>
            <person name="Su P."/>
            <person name="Kiefer A.F."/>
            <person name="Nichols A."/>
            <person name="Cepeda A.J."/>
            <person name="Yan W."/>
            <person name="Fan B."/>
            <person name="Jiang Y."/>
            <person name="Adhikari A."/>
            <person name="Zheng C.-J."/>
            <person name="Schuster L."/>
            <person name="Cowan T.M."/>
            <person name="Smanski M.J."/>
            <person name="Chevrette M.G."/>
            <person name="De Carvalho L.P.S."/>
            <person name="Shen B."/>
        </authorList>
    </citation>
    <scope>NUCLEOTIDE SEQUENCE [LARGE SCALE GENOMIC DNA]</scope>
    <source>
        <strain evidence="1 2">NPDC020594</strain>
    </source>
</reference>
<evidence type="ECO:0000313" key="2">
    <source>
        <dbReference type="Proteomes" id="UP001551011"/>
    </source>
</evidence>
<accession>A0ABV3AN02</accession>
<name>A0ABV3AN02_9ACTN</name>
<evidence type="ECO:0000313" key="1">
    <source>
        <dbReference type="EMBL" id="MEU5713339.1"/>
    </source>
</evidence>
<dbReference type="EMBL" id="JBFAEG010000049">
    <property type="protein sequence ID" value="MEU5713339.1"/>
    <property type="molecule type" value="Genomic_DNA"/>
</dbReference>
<dbReference type="RefSeq" id="WP_051819036.1">
    <property type="nucleotide sequence ID" value="NZ_JBEXDP010000054.1"/>
</dbReference>
<keyword evidence="2" id="KW-1185">Reference proteome</keyword>